<evidence type="ECO:0000313" key="21">
    <source>
        <dbReference type="Proteomes" id="UP000504632"/>
    </source>
</evidence>
<dbReference type="OrthoDB" id="6114029at2759"/>
<evidence type="ECO:0000256" key="10">
    <source>
        <dbReference type="ARBA" id="ARBA00022807"/>
    </source>
</evidence>
<dbReference type="SUPFAM" id="SSF47986">
    <property type="entry name" value="DEATH domain"/>
    <property type="match status" value="2"/>
</dbReference>
<dbReference type="GO" id="GO:0005737">
    <property type="term" value="C:cytoplasm"/>
    <property type="evidence" value="ECO:0007669"/>
    <property type="project" value="UniProtKB-SubCell"/>
</dbReference>
<comment type="subcellular location">
    <subcellularLocation>
        <location evidence="2">Cytoplasm</location>
    </subcellularLocation>
    <subcellularLocation>
        <location evidence="1">Nucleus</location>
    </subcellularLocation>
</comment>
<comment type="catalytic activity">
    <reaction evidence="13">
        <text>Strict requirement for Asp at position P1 and has a preferred cleavage sequence of (Leu/Asp/Val)-Glu-Thr-Asp-|-(Gly/Ser/Ala).</text>
        <dbReference type="EC" id="3.4.22.61"/>
    </reaction>
</comment>
<protein>
    <recommendedName>
        <fullName evidence="15">Caspase-8</fullName>
        <ecNumber evidence="14">3.4.22.61</ecNumber>
    </recommendedName>
</protein>
<dbReference type="InterPro" id="IPR001875">
    <property type="entry name" value="DED_dom"/>
</dbReference>
<dbReference type="PROSITE" id="PS01122">
    <property type="entry name" value="CASPASE_CYS"/>
    <property type="match status" value="1"/>
</dbReference>
<dbReference type="CDD" id="cd00032">
    <property type="entry name" value="CASc"/>
    <property type="match status" value="1"/>
</dbReference>
<dbReference type="PROSITE" id="PS50207">
    <property type="entry name" value="CASPASE_P10"/>
    <property type="match status" value="1"/>
</dbReference>
<keyword evidence="4" id="KW-0963">Cytoplasm</keyword>
<feature type="compositionally biased region" description="Polar residues" evidence="17">
    <location>
        <begin position="204"/>
        <end position="223"/>
    </location>
</feature>
<gene>
    <name evidence="22" type="primary">casp10</name>
</gene>
<evidence type="ECO:0000256" key="4">
    <source>
        <dbReference type="ARBA" id="ARBA00022490"/>
    </source>
</evidence>
<dbReference type="PROSITE" id="PS01121">
    <property type="entry name" value="CASPASE_HIS"/>
    <property type="match status" value="1"/>
</dbReference>
<sequence length="544" mass="61178">MEFQQKLLRVQQALSRAEVQALSFLCVDLLHRDLSSLSSASELFSLLMTQDFLSSENPSLLTELLQIIQRYSLIRDLGLGTQVPHGEGCISAYRKLLFEVSENITQDELKSVKFLLQKKLPRRKLEEEATMLQVLLEMEKEACLDASNLDLLERIIGDINPNLKRKISQFKTNAHIIAQETGAKPEWSSRWPSDTSETHRVSSLPPSTGAVSASHSEQGQEVSSPYVEPQRDHSGRPFQTRPRLISRSVRSHRVKIHELLETGKVNMAVSAASPTKTLENYEMKGDKRGLCLIINNHDFSKCKNLRTREGTHVDEKRLKEVFTWLGFEVQVERDCSRQRILSLVEGVRRRDHMQADCLALCVLSHGKERAVYGVDEAEVDLRELTKPLSGHNCPSLLEKPKLFFIQACQGTAEQQVVFIRADARGSDSGSETTTVSDAVVPKASIPDDADFLLSMATVPNFVSFRDRKSGTWFIQSLCDKLEQFVPMECDLISILTAVNNDVSRKTDSSGVKKQMPQPEFTLRKKVVFPVPKTPPPKAFHPASV</sequence>
<dbReference type="GO" id="GO:0032991">
    <property type="term" value="C:protein-containing complex"/>
    <property type="evidence" value="ECO:0007669"/>
    <property type="project" value="UniProtKB-ARBA"/>
</dbReference>
<evidence type="ECO:0000256" key="6">
    <source>
        <dbReference type="ARBA" id="ARBA00022670"/>
    </source>
</evidence>
<feature type="domain" description="Caspase family p20" evidence="20">
    <location>
        <begin position="287"/>
        <end position="412"/>
    </location>
</feature>
<evidence type="ECO:0000256" key="3">
    <source>
        <dbReference type="ARBA" id="ARBA00010134"/>
    </source>
</evidence>
<evidence type="ECO:0000256" key="17">
    <source>
        <dbReference type="SAM" id="MobiDB-lite"/>
    </source>
</evidence>
<dbReference type="PROSITE" id="PS50168">
    <property type="entry name" value="DED"/>
    <property type="match status" value="2"/>
</dbReference>
<dbReference type="InterPro" id="IPR002138">
    <property type="entry name" value="Pept_C14_p10"/>
</dbReference>
<feature type="domain" description="DED" evidence="18">
    <location>
        <begin position="2"/>
        <end position="79"/>
    </location>
</feature>
<keyword evidence="8" id="KW-0677">Repeat</keyword>
<evidence type="ECO:0000256" key="15">
    <source>
        <dbReference type="ARBA" id="ARBA00068172"/>
    </source>
</evidence>
<dbReference type="FunFam" id="1.10.533.10:FF:000016">
    <property type="entry name" value="CASP8 and FADD-like apoptosis regulator"/>
    <property type="match status" value="1"/>
</dbReference>
<evidence type="ECO:0000256" key="2">
    <source>
        <dbReference type="ARBA" id="ARBA00004496"/>
    </source>
</evidence>
<dbReference type="CTD" id="843"/>
<dbReference type="GO" id="GO:0005634">
    <property type="term" value="C:nucleus"/>
    <property type="evidence" value="ECO:0007669"/>
    <property type="project" value="UniProtKB-SubCell"/>
</dbReference>
<dbReference type="InterPro" id="IPR001309">
    <property type="entry name" value="Pept_C14_p20"/>
</dbReference>
<accession>A0A6J2WAK7</accession>
<dbReference type="PANTHER" id="PTHR48169:SF7">
    <property type="entry name" value="CASPASE 10"/>
    <property type="match status" value="1"/>
</dbReference>
<proteinExistence type="inferred from homology"/>
<dbReference type="GO" id="GO:0006915">
    <property type="term" value="P:apoptotic process"/>
    <property type="evidence" value="ECO:0007669"/>
    <property type="project" value="UniProtKB-KW"/>
</dbReference>
<evidence type="ECO:0000256" key="9">
    <source>
        <dbReference type="ARBA" id="ARBA00022801"/>
    </source>
</evidence>
<evidence type="ECO:0000256" key="13">
    <source>
        <dbReference type="ARBA" id="ARBA00051626"/>
    </source>
</evidence>
<keyword evidence="5" id="KW-0597">Phosphoprotein</keyword>
<evidence type="ECO:0000259" key="19">
    <source>
        <dbReference type="PROSITE" id="PS50207"/>
    </source>
</evidence>
<dbReference type="RefSeq" id="XP_030642385.1">
    <property type="nucleotide sequence ID" value="XM_030786525.1"/>
</dbReference>
<dbReference type="PRINTS" id="PR00376">
    <property type="entry name" value="IL1BCENZYME"/>
</dbReference>
<keyword evidence="6" id="KW-0645">Protease</keyword>
<dbReference type="GO" id="GO:0043065">
    <property type="term" value="P:positive regulation of apoptotic process"/>
    <property type="evidence" value="ECO:0007669"/>
    <property type="project" value="UniProtKB-ARBA"/>
</dbReference>
<keyword evidence="21" id="KW-1185">Reference proteome</keyword>
<dbReference type="InterPro" id="IPR011600">
    <property type="entry name" value="Pept_C14_caspase"/>
</dbReference>
<dbReference type="Proteomes" id="UP000504632">
    <property type="component" value="Chromosome 10"/>
</dbReference>
<dbReference type="SUPFAM" id="SSF52129">
    <property type="entry name" value="Caspase-like"/>
    <property type="match status" value="1"/>
</dbReference>
<comment type="similarity">
    <text evidence="3 16">Belongs to the peptidase C14A family.</text>
</comment>
<dbReference type="GO" id="GO:0005886">
    <property type="term" value="C:plasma membrane"/>
    <property type="evidence" value="ECO:0007669"/>
    <property type="project" value="UniProtKB-ARBA"/>
</dbReference>
<evidence type="ECO:0000256" key="12">
    <source>
        <dbReference type="ARBA" id="ARBA00023242"/>
    </source>
</evidence>
<evidence type="ECO:0000256" key="8">
    <source>
        <dbReference type="ARBA" id="ARBA00022737"/>
    </source>
</evidence>
<dbReference type="InterPro" id="IPR033139">
    <property type="entry name" value="Caspase_cys_AS"/>
</dbReference>
<feature type="domain" description="Caspase family p10" evidence="19">
    <location>
        <begin position="441"/>
        <end position="528"/>
    </location>
</feature>
<evidence type="ECO:0000313" key="22">
    <source>
        <dbReference type="RefSeq" id="XP_030642385.1"/>
    </source>
</evidence>
<dbReference type="CDD" id="cd08334">
    <property type="entry name" value="DED_Caspase_8_10_r2"/>
    <property type="match status" value="1"/>
</dbReference>
<evidence type="ECO:0000256" key="7">
    <source>
        <dbReference type="ARBA" id="ARBA00022703"/>
    </source>
</evidence>
<dbReference type="Gene3D" id="1.10.533.10">
    <property type="entry name" value="Death Domain, Fas"/>
    <property type="match status" value="2"/>
</dbReference>
<keyword evidence="7" id="KW-0053">Apoptosis</keyword>
<dbReference type="SMART" id="SM00115">
    <property type="entry name" value="CASc"/>
    <property type="match status" value="1"/>
</dbReference>
<dbReference type="GO" id="GO:0006508">
    <property type="term" value="P:proteolysis"/>
    <property type="evidence" value="ECO:0007669"/>
    <property type="project" value="UniProtKB-KW"/>
</dbReference>
<dbReference type="GO" id="GO:0004197">
    <property type="term" value="F:cysteine-type endopeptidase activity"/>
    <property type="evidence" value="ECO:0007669"/>
    <property type="project" value="InterPro"/>
</dbReference>
<evidence type="ECO:0000259" key="20">
    <source>
        <dbReference type="PROSITE" id="PS50208"/>
    </source>
</evidence>
<dbReference type="SMART" id="SM00031">
    <property type="entry name" value="DED"/>
    <property type="match status" value="2"/>
</dbReference>
<dbReference type="Pfam" id="PF00656">
    <property type="entry name" value="Peptidase_C14"/>
    <property type="match status" value="1"/>
</dbReference>
<dbReference type="InParanoid" id="A0A6J2WAK7"/>
<dbReference type="InterPro" id="IPR015917">
    <property type="entry name" value="Pept_C14A"/>
</dbReference>
<keyword evidence="11" id="KW-0865">Zymogen</keyword>
<dbReference type="EC" id="3.4.22.61" evidence="14"/>
<evidence type="ECO:0000256" key="16">
    <source>
        <dbReference type="RuleBase" id="RU003971"/>
    </source>
</evidence>
<dbReference type="InterPro" id="IPR011029">
    <property type="entry name" value="DEATH-like_dom_sf"/>
</dbReference>
<keyword evidence="12" id="KW-0539">Nucleus</keyword>
<dbReference type="AlphaFoldDB" id="A0A6J2WAK7"/>
<evidence type="ECO:0000256" key="1">
    <source>
        <dbReference type="ARBA" id="ARBA00004123"/>
    </source>
</evidence>
<evidence type="ECO:0000259" key="18">
    <source>
        <dbReference type="PROSITE" id="PS50168"/>
    </source>
</evidence>
<keyword evidence="9" id="KW-0378">Hydrolase</keyword>
<dbReference type="InterPro" id="IPR016129">
    <property type="entry name" value="Caspase_his_AS"/>
</dbReference>
<name>A0A6J2WAK7_CHACN</name>
<evidence type="ECO:0000256" key="11">
    <source>
        <dbReference type="ARBA" id="ARBA00023145"/>
    </source>
</evidence>
<dbReference type="InterPro" id="IPR029030">
    <property type="entry name" value="Caspase-like_dom_sf"/>
</dbReference>
<evidence type="ECO:0000256" key="14">
    <source>
        <dbReference type="ARBA" id="ARBA00066479"/>
    </source>
</evidence>
<feature type="domain" description="DED" evidence="18">
    <location>
        <begin position="92"/>
        <end position="169"/>
    </location>
</feature>
<feature type="region of interest" description="Disordered" evidence="17">
    <location>
        <begin position="181"/>
        <end position="239"/>
    </location>
</feature>
<dbReference type="FunFam" id="3.40.50.1460:FF:000008">
    <property type="entry name" value="caspase-8 isoform X1"/>
    <property type="match status" value="1"/>
</dbReference>
<evidence type="ECO:0000256" key="5">
    <source>
        <dbReference type="ARBA" id="ARBA00022553"/>
    </source>
</evidence>
<organism evidence="21 22">
    <name type="scientific">Chanos chanos</name>
    <name type="common">Milkfish</name>
    <name type="synonym">Mugil chanos</name>
    <dbReference type="NCBI Taxonomy" id="29144"/>
    <lineage>
        <taxon>Eukaryota</taxon>
        <taxon>Metazoa</taxon>
        <taxon>Chordata</taxon>
        <taxon>Craniata</taxon>
        <taxon>Vertebrata</taxon>
        <taxon>Euteleostomi</taxon>
        <taxon>Actinopterygii</taxon>
        <taxon>Neopterygii</taxon>
        <taxon>Teleostei</taxon>
        <taxon>Ostariophysi</taxon>
        <taxon>Gonorynchiformes</taxon>
        <taxon>Chanidae</taxon>
        <taxon>Chanos</taxon>
    </lineage>
</organism>
<dbReference type="PROSITE" id="PS50208">
    <property type="entry name" value="CASPASE_P20"/>
    <property type="match status" value="1"/>
</dbReference>
<dbReference type="GO" id="GO:0051604">
    <property type="term" value="P:protein maturation"/>
    <property type="evidence" value="ECO:0007669"/>
    <property type="project" value="UniProtKB-ARBA"/>
</dbReference>
<keyword evidence="10" id="KW-0788">Thiol protease</keyword>
<dbReference type="Gene3D" id="3.40.50.1460">
    <property type="match status" value="1"/>
</dbReference>
<reference evidence="22" key="1">
    <citation type="submission" date="2025-08" db="UniProtKB">
        <authorList>
            <consortium name="RefSeq"/>
        </authorList>
    </citation>
    <scope>IDENTIFICATION</scope>
</reference>
<dbReference type="Pfam" id="PF01335">
    <property type="entry name" value="DED"/>
    <property type="match status" value="2"/>
</dbReference>
<dbReference type="PANTHER" id="PTHR48169">
    <property type="entry name" value="DED DOMAIN-CONTAINING PROTEIN"/>
    <property type="match status" value="1"/>
</dbReference>
<dbReference type="GeneID" id="115822617"/>